<name>A0ABD3QJG4_9STRA</name>
<dbReference type="PANTHER" id="PTHR43737">
    <property type="entry name" value="BLL7424 PROTEIN"/>
    <property type="match status" value="1"/>
</dbReference>
<accession>A0ABD3QJG4</accession>
<dbReference type="Pfam" id="PF08811">
    <property type="entry name" value="DUF1800"/>
    <property type="match status" value="2"/>
</dbReference>
<dbReference type="InterPro" id="IPR014917">
    <property type="entry name" value="DUF1800"/>
</dbReference>
<reference evidence="3 4" key="1">
    <citation type="submission" date="2024-10" db="EMBL/GenBank/DDBJ databases">
        <title>Updated reference genomes for cyclostephanoid diatoms.</title>
        <authorList>
            <person name="Roberts W.R."/>
            <person name="Alverson A.J."/>
        </authorList>
    </citation>
    <scope>NUCLEOTIDE SEQUENCE [LARGE SCALE GENOMIC DNA]</scope>
    <source>
        <strain evidence="3 4">AJA010-31</strain>
    </source>
</reference>
<keyword evidence="2" id="KW-0732">Signal</keyword>
<feature type="signal peptide" evidence="2">
    <location>
        <begin position="1"/>
        <end position="23"/>
    </location>
</feature>
<organism evidence="3 4">
    <name type="scientific">Cyclotella atomus</name>
    <dbReference type="NCBI Taxonomy" id="382360"/>
    <lineage>
        <taxon>Eukaryota</taxon>
        <taxon>Sar</taxon>
        <taxon>Stramenopiles</taxon>
        <taxon>Ochrophyta</taxon>
        <taxon>Bacillariophyta</taxon>
        <taxon>Coscinodiscophyceae</taxon>
        <taxon>Thalassiosirophycidae</taxon>
        <taxon>Stephanodiscales</taxon>
        <taxon>Stephanodiscaceae</taxon>
        <taxon>Cyclotella</taxon>
    </lineage>
</organism>
<gene>
    <name evidence="3" type="ORF">ACHAWO_000167</name>
</gene>
<keyword evidence="4" id="KW-1185">Reference proteome</keyword>
<dbReference type="InterPro" id="IPR010869">
    <property type="entry name" value="DUF1501"/>
</dbReference>
<dbReference type="PANTHER" id="PTHR43737:SF1">
    <property type="entry name" value="DUF1501 DOMAIN-CONTAINING PROTEIN"/>
    <property type="match status" value="1"/>
</dbReference>
<feature type="compositionally biased region" description="Low complexity" evidence="1">
    <location>
        <begin position="2430"/>
        <end position="2446"/>
    </location>
</feature>
<feature type="region of interest" description="Disordered" evidence="1">
    <location>
        <begin position="2324"/>
        <end position="2510"/>
    </location>
</feature>
<feature type="chain" id="PRO_5044789045" evidence="2">
    <location>
        <begin position="24"/>
        <end position="2835"/>
    </location>
</feature>
<dbReference type="PRINTS" id="PR01217">
    <property type="entry name" value="PRICHEXTENSN"/>
</dbReference>
<evidence type="ECO:0000313" key="4">
    <source>
        <dbReference type="Proteomes" id="UP001530400"/>
    </source>
</evidence>
<evidence type="ECO:0000313" key="3">
    <source>
        <dbReference type="EMBL" id="KAL3800487.1"/>
    </source>
</evidence>
<evidence type="ECO:0000256" key="1">
    <source>
        <dbReference type="SAM" id="MobiDB-lite"/>
    </source>
</evidence>
<dbReference type="EMBL" id="JALLPJ020000157">
    <property type="protein sequence ID" value="KAL3800487.1"/>
    <property type="molecule type" value="Genomic_DNA"/>
</dbReference>
<evidence type="ECO:0000256" key="2">
    <source>
        <dbReference type="SAM" id="SignalP"/>
    </source>
</evidence>
<feature type="compositionally biased region" description="Low complexity" evidence="1">
    <location>
        <begin position="2327"/>
        <end position="2422"/>
    </location>
</feature>
<proteinExistence type="predicted"/>
<comment type="caution">
    <text evidence="3">The sequence shown here is derived from an EMBL/GenBank/DDBJ whole genome shotgun (WGS) entry which is preliminary data.</text>
</comment>
<feature type="region of interest" description="Disordered" evidence="1">
    <location>
        <begin position="517"/>
        <end position="546"/>
    </location>
</feature>
<feature type="compositionally biased region" description="Low complexity" evidence="1">
    <location>
        <begin position="2453"/>
        <end position="2482"/>
    </location>
</feature>
<sequence length="2835" mass="308327">MKPSIPTAVTACLLGLLSPSSAAITVTFSSNSTFVACPAASSQTTPVQIPGFSGGRLLLAPTANAGDLCILSRVNRNDTAVKKVYIPIARSYDGNDWHRVQGRYVSYVDIMQCGESASAGSGYSVGDYLCEVQVPALNEGNVGYFLTKWEEGIASDRRLAARFLEKATWGATWNEITSLESSVASNGQKALASWIQNQQSLTPSSHRKFFRERLSPRAVESYLYGIPGPKACMANARFRRFAFTYKDLEMSRSSSTHVAGSTGQPMTPLEIQTVDVSGVNHYAIKFGGQIRTVLPEPLVYTENGVNVTLTGGKYTICFLDEFVGYNSGNVIDEGVQFQLLVGDLCTSSYTNLLTLYIHIDSTLGGGGVADGKGDGATSDENIKVGSTHVRYYDKNQCDAKCGSSKSKYIQGGNPEVIIPDGFDATTLSWVDLTTLNTGTEIVNINADRTPDASWLLQKDLDTCQDANGDEFPDPAGLAYTDYFSYGRGKYNLDKPIFAKLPGGKWALHDFRTQFKANTPENPLEDGGGSAMKAAARSGANDDNNPNTDLVVRCSNVQRNIFNEAQCRISYHQDACQSVPLPNPNDYYRVAMYDPGSPGADFVWKYSPSYAGPDNGGVVVCGSENEVAPIPTEDDHFDVTNRKMEAGPIDTNAQKSNVWLEVVLGAQDQLCQRLAFGLSKIFATSTATNSDAGNSETNIGVYDNFVNSCFSTYRDVMKKVSFNQEMSEQLTFKHSKSVASDWHRWNKLAWPDENYARENLQLHSIGLVKLNDDGTPVLDRFGNRVANYEQKHIFEAAKVWTSFSESYRRGNYEDLDWATTSYLDPLQIKDAAGRDWFPKITSDGGYLGDKYPLCADLPKHHFLKQGVTYRLLGGSSIPLSHNDPFEWDGNAEIQRMKLHHSSPLYIKLCNPTNASLPLSTLSPGTGIAQYDVTLTTPLCQGSSRSCDSGTLLAWRVNETNAPNTIDGCLDGADSNATFTESVKRIVVSSVEGNDLRGGDLVKIQATVNAYSKQDRVDFYFAADATSPQWKLITIATPKSGESNVTVPYSTYPDVTFTLPKCTSESGCKQAVRVVLRSSRLGARSGDGQHKPSSKCALAKYDDVDDIAFEVLPSPRPQDACSFDTQVTLDTNLACNGRECDVSTVRVVEVMPGVFYEYLRLPCVHLPFYQDAVKVFAGWNNALAMCADKNLASARSTCCGTYTDRDLSNANWADVLSEYRGERLTYAENQLRCDAWGRTVCDPARIGPFTMWAGQCLHRQSCVDVAGSNVFLEGTAWHWSTASCAIKVKIDPDGLIAIVHFPAETTQSWTSQNHPLVQSHVHINKTVSYFNVQWDTSNVGVGKLEYPHVTDNSCDGGTVSGDFCVCDTTLTVTAVFDSLPTRDAVLSSLFIGAVDPTVMYDTYTALVETSADEGVSVYKKSGSTDYSEHTIFRVKDTFTGDFIFLKNVKSVVSVCNGAFFFRNSPTFYDIADPQLISAYQEVVAYLDYVDRHSNTPPFVCTTLMKHFGHSNPSPDHVLGCSNAYKSGRYDWTNPLDSSDVVSYGSGERGDLRAVSASILLGVDALTVTLDADPTSGGLKEPLHKLMHVMRGLEFQRSLTHRRTRELLNSAQDILGQAPYGTPDQFSFFSPDYMPAGAHIESSLAAPEAELLNMKYVIGSQNAYYMLIQNGLNRCWGGVGAFLTRERNCNNPGEAPGYLTFSPQGDTASSSNVISQLATLLTADRLDADSRNIIESVYSATLASDGEDAALKAAEVLMVSTPVFHATNKAELSSEERSTSSETPIDDNEPYKAVIHLNLFGGMDSMNLLVPHPDDCPSLYAEYKAKRGDSLHLSVDEMIKIDASTSDQPCASFGVNKHLGQGFVDLYSGGEVIFVANVGHLQKPVTADNFLAETKTQLFSHHTMKEESFKVDAFKERDDTGILGRMTDILGNSMSTSKVSLDGNSDILLGDPTLGLKVDVMGGRGPDQFYQKDVYGIKQSILSLNNVTSAGSSIHADLWSQSLIDSYNKSDNYLSMLESVSGSNLFSSNGLGRQFQMVLRLIKLRESRGVNRDSFAISLGGFDTHFDLKSVLQEKFQEIGPVLKGFRDALVELGLWDSVTVVVSSEFGRTVTPNTSAGTDHGWGGHHIIMGGKLHGGKIIGHHPPTYDSDWKYNTGRGVWIPTTSNEGMWFGIAQWFGLQSNIALNYVLPNMNNFGCRLYSEIDLYEGGTRLVPGCGGDIMTFNQVFYLSEPRLLNPDEQKSFCAKVYDAITGISVKCVILDQILAVRSTGSRRELNELGYTLDVVYEISSDSSGVSTTISNTVNSDEFKAAATTSFEMHVSIESAQVATTPTQSPTTSPSVSPTHPTRSPSKSPSLSPSQSPSTSSSPTEGPTKSPSSTPSASPTKAPSSSPSKSPNLFTAPPTSSPSNSPTAPTEEPTKSPSKSPSPPSASPTKDPSSTDSPSSSPSTLPPSSSPSQSPSSTPSASPSKSPSSKPTSFPSRSPAKTSSPSKHPTNTPLSTSSGPTGQLQYSGRLTISGMDCSSSPSDIAAAAKDVGSSARKAICSLVPGLKCGANDQVRVTKICGHDVNEVSTSRRLSSDNDAYFTLILNAVESDLRAMDSLIGKYLQGSNLSSILVAIQNEIVSSTSTQTLSSITAIYYAFIASIIRGLGLFYPDWGRSETCVDDGNQPDYMNQYPERWMYDNIEDCCTRYFGYDIIGCRGSDPQFVDPTEKLYYPDWQGTRKCINDGQAPAYMKKVYTAWMLETLTDCCARYYTWQDDYKDCVIEGGGTITPDPSTNTNGWYVDYKAMACVKSCESGESADCGGVANPWNYSFDSKEECCEKKLWWLASSCLAN</sequence>
<dbReference type="Proteomes" id="UP001530400">
    <property type="component" value="Unassembled WGS sequence"/>
</dbReference>
<protein>
    <submittedName>
        <fullName evidence="3">Uncharacterized protein</fullName>
    </submittedName>
</protein>
<dbReference type="Pfam" id="PF07394">
    <property type="entry name" value="DUF1501"/>
    <property type="match status" value="1"/>
</dbReference>
<feature type="compositionally biased region" description="Polar residues" evidence="1">
    <location>
        <begin position="2483"/>
        <end position="2510"/>
    </location>
</feature>